<dbReference type="EMBL" id="MEIP01000024">
    <property type="protein sequence ID" value="PIT46001.1"/>
    <property type="molecule type" value="Genomic_DNA"/>
</dbReference>
<gene>
    <name evidence="1" type="ORF">BHC46_08905</name>
    <name evidence="2" type="ORF">BHC48_01995</name>
</gene>
<proteinExistence type="predicted"/>
<dbReference type="Proteomes" id="UP000231484">
    <property type="component" value="Unassembled WGS sequence"/>
</dbReference>
<organism evidence="1 3">
    <name type="scientific">Snodgrassella alvi</name>
    <dbReference type="NCBI Taxonomy" id="1196083"/>
    <lineage>
        <taxon>Bacteria</taxon>
        <taxon>Pseudomonadati</taxon>
        <taxon>Pseudomonadota</taxon>
        <taxon>Betaproteobacteria</taxon>
        <taxon>Neisseriales</taxon>
        <taxon>Neisseriaceae</taxon>
        <taxon>Snodgrassella</taxon>
    </lineage>
</organism>
<dbReference type="EMBL" id="MEIQ01000024">
    <property type="protein sequence ID" value="PIT52558.1"/>
    <property type="molecule type" value="Genomic_DNA"/>
</dbReference>
<name>A0A2N9XEG3_9NEIS</name>
<protein>
    <submittedName>
        <fullName evidence="1">Uncharacterized protein</fullName>
    </submittedName>
</protein>
<dbReference type="Proteomes" id="UP000229970">
    <property type="component" value="Unassembled WGS sequence"/>
</dbReference>
<evidence type="ECO:0000313" key="4">
    <source>
        <dbReference type="Proteomes" id="UP000231484"/>
    </source>
</evidence>
<sequence length="59" mass="6851">MAAFFILPTIQYGQHNTFSDNIYRNRHQPLRSQHPNIFSTAIGAIQLLPKISEIIINHY</sequence>
<dbReference type="AlphaFoldDB" id="A0A2N9XEG3"/>
<reference evidence="3 4" key="1">
    <citation type="journal article" date="2017" name="MBio">
        <title>Type VI secretion-mediated competition in the bee gut microbiome.</title>
        <authorList>
            <person name="Steele M.I."/>
            <person name="Kwong W.K."/>
            <person name="Powell J.E."/>
            <person name="Whiteley M."/>
            <person name="Moran N.A."/>
        </authorList>
    </citation>
    <scope>NUCLEOTIDE SEQUENCE [LARGE SCALE GENOMIC DNA]</scope>
    <source>
        <strain evidence="2 4">Occ4-2</strain>
        <strain evidence="1 3">Ruf1-X</strain>
    </source>
</reference>
<accession>A0A2N9XEG3</accession>
<evidence type="ECO:0000313" key="2">
    <source>
        <dbReference type="EMBL" id="PIT52558.1"/>
    </source>
</evidence>
<comment type="caution">
    <text evidence="1">The sequence shown here is derived from an EMBL/GenBank/DDBJ whole genome shotgun (WGS) entry which is preliminary data.</text>
</comment>
<evidence type="ECO:0000313" key="3">
    <source>
        <dbReference type="Proteomes" id="UP000229970"/>
    </source>
</evidence>
<evidence type="ECO:0000313" key="1">
    <source>
        <dbReference type="EMBL" id="PIT46001.1"/>
    </source>
</evidence>